<evidence type="ECO:0000313" key="1">
    <source>
        <dbReference type="EMBL" id="ARR28462.1"/>
    </source>
</evidence>
<accession>A0A3S5FWT7</accession>
<reference evidence="1" key="1">
    <citation type="submission" date="2016-08" db="EMBL/GenBank/DDBJ databases">
        <authorList>
            <person name="Wang Bo."/>
            <person name="Zheng Fengrong."/>
            <person name="Wang Xin."/>
            <person name="Du Fei."/>
        </authorList>
    </citation>
    <scope>NUCLEOTIDE SEQUENCE</scope>
</reference>
<name>A0A3S5FWT7_9CHLO</name>
<sequence>MALFGSIGIFICKAGYSFFVQLLNENCQKILDYLNNLLGQEQIDQTPTPPEESTPEVIVGKASLRARLPSLVPLVVAGTGLVAWSYLFSPENLLRCLNLFCNLSALLGRSFGRLLLYVIPQPLQAVAILLGNGVAQVFSFTRRVLIPAIMLSRTLMVLGLKLYVLLKLATFGVELCRLFSIFSPPWLKKGAQQAVEAVESSNQIEEVASITENPFLFGFLKSVAVFLFPFIPFPENKGVKLAGWALFMFLVNRDTTYTNILVERLMGIPEAVKLLSCILGRFACIFITINLSKEPGSKTITWLFYGSLYYYKVFGLALSASSNMLPI</sequence>
<organism evidence="1">
    <name type="scientific">Caulerpa okamurae</name>
    <dbReference type="NCBI Taxonomy" id="118247"/>
    <lineage>
        <taxon>Eukaryota</taxon>
        <taxon>Viridiplantae</taxon>
        <taxon>Chlorophyta</taxon>
        <taxon>core chlorophytes</taxon>
        <taxon>Ulvophyceae</taxon>
        <taxon>TCBD clade</taxon>
        <taxon>Bryopsidales</taxon>
        <taxon>Halimedineae</taxon>
        <taxon>Caulerpaceae</taxon>
        <taxon>Caulerpa</taxon>
    </lineage>
</organism>
<dbReference type="AlphaFoldDB" id="A0A3S5FWT7"/>
<geneLocation type="chloroplast" evidence="1"/>
<proteinExistence type="predicted"/>
<gene>
    <name evidence="1" type="primary">orf327</name>
</gene>
<protein>
    <submittedName>
        <fullName evidence="1">Uncharacterized protein</fullName>
    </submittedName>
</protein>
<dbReference type="EMBL" id="KX809677">
    <property type="protein sequence ID" value="ARR28462.1"/>
    <property type="molecule type" value="Genomic_DNA"/>
</dbReference>
<keyword evidence="1" id="KW-0150">Chloroplast</keyword>
<keyword evidence="1" id="KW-0934">Plastid</keyword>